<dbReference type="SUPFAM" id="SSF53850">
    <property type="entry name" value="Periplasmic binding protein-like II"/>
    <property type="match status" value="1"/>
</dbReference>
<keyword evidence="2" id="KW-0472">Membrane</keyword>
<dbReference type="SUPFAM" id="SSF109604">
    <property type="entry name" value="HD-domain/PDEase-like"/>
    <property type="match status" value="1"/>
</dbReference>
<dbReference type="InterPro" id="IPR052020">
    <property type="entry name" value="Cyclic_di-GMP/3'3'-cGAMP_PDE"/>
</dbReference>
<evidence type="ECO:0000256" key="1">
    <source>
        <dbReference type="SAM" id="Coils"/>
    </source>
</evidence>
<evidence type="ECO:0000313" key="5">
    <source>
        <dbReference type="Proteomes" id="UP000516361"/>
    </source>
</evidence>
<dbReference type="KEGG" id="ocy:OSSY52_15560"/>
<dbReference type="PANTHER" id="PTHR45228">
    <property type="entry name" value="CYCLIC DI-GMP PHOSPHODIESTERASE TM_0186-RELATED"/>
    <property type="match status" value="1"/>
</dbReference>
<evidence type="ECO:0000256" key="2">
    <source>
        <dbReference type="SAM" id="Phobius"/>
    </source>
</evidence>
<organism evidence="4 5">
    <name type="scientific">Tepiditoga spiralis</name>
    <dbReference type="NCBI Taxonomy" id="2108365"/>
    <lineage>
        <taxon>Bacteria</taxon>
        <taxon>Thermotogati</taxon>
        <taxon>Thermotogota</taxon>
        <taxon>Thermotogae</taxon>
        <taxon>Petrotogales</taxon>
        <taxon>Petrotogaceae</taxon>
        <taxon>Tepiditoga</taxon>
    </lineage>
</organism>
<feature type="transmembrane region" description="Helical" evidence="2">
    <location>
        <begin position="238"/>
        <end position="254"/>
    </location>
</feature>
<keyword evidence="2" id="KW-1133">Transmembrane helix</keyword>
<dbReference type="Proteomes" id="UP000516361">
    <property type="component" value="Chromosome"/>
</dbReference>
<dbReference type="InParanoid" id="A0A7G1G5M0"/>
<sequence>MKKLLLYFCVIFIGLATFSLDLKVGTYSDFPNSFYTNENTGVFTEILKDIANEKGWNLTIYNDTKEKINNMFFNNRLDIIYPTLVDSNFIIKDSMKIFTNSESIISIFDLKNKWIGVKKNSIFYKQIKDILNKNNVRCIFSEYESYDEIFKELKNKKIDIAVVSKNAGLILANKYNFIESRLNFSEFKFGIIAKDKTIQENINDYIIKIKENPNSIYYKTLKKYFNKKNNFILIEKDIYIYSFFIFAIIVLFFSRKKHIKKNKKILKLKETLEKELYDIKKSLENLEIEKQKLSTTFSTDKKAKESLKSIIDINSNISEYMNIDEDLFLTDLFRTSLNLLGADYGSIQKFEKNKWKFVDSIGHDINILKNLDLDRSYSVRSNEIKKINNIMKENESNMPLNVLKDLKEATKKIKTTLYIPFFVNQEKVAAITYDIKENSKKDFFGYDITISRAFKEIGESILKIKRQNKEFRNAYIKFANKLAIVSEAHDDVTGNHIYRVGILSEFIAEKMGLNYEFVEEIKNFAPLHDVGKIFIPIGILNKKGRLTRDEFDIIKKHTTEARKILEDNKYFKTALNIALCHHEKFNGGGYPYGIRGSDIPIEAQIVALADIYDALRSERPYKKGFSHKKATEIILEGDGRIKPEHFNPKVLEVFRMYNSEFEEIYDSNAGEKSKRKFFIF</sequence>
<keyword evidence="1" id="KW-0175">Coiled coil</keyword>
<evidence type="ECO:0000259" key="3">
    <source>
        <dbReference type="PROSITE" id="PS51832"/>
    </source>
</evidence>
<feature type="domain" description="HD-GYP" evidence="3">
    <location>
        <begin position="471"/>
        <end position="670"/>
    </location>
</feature>
<evidence type="ECO:0000313" key="4">
    <source>
        <dbReference type="EMBL" id="BBE31415.1"/>
    </source>
</evidence>
<name>A0A7G1G5M0_9BACT</name>
<dbReference type="PROSITE" id="PS51832">
    <property type="entry name" value="HD_GYP"/>
    <property type="match status" value="1"/>
</dbReference>
<dbReference type="RefSeq" id="WP_190613933.1">
    <property type="nucleotide sequence ID" value="NZ_AP018712.1"/>
</dbReference>
<dbReference type="SMART" id="SM00471">
    <property type="entry name" value="HDc"/>
    <property type="match status" value="1"/>
</dbReference>
<accession>A0A7G1G5M0</accession>
<dbReference type="CDD" id="cd00077">
    <property type="entry name" value="HDc"/>
    <property type="match status" value="1"/>
</dbReference>
<dbReference type="Gene3D" id="3.40.190.10">
    <property type="entry name" value="Periplasmic binding protein-like II"/>
    <property type="match status" value="2"/>
</dbReference>
<keyword evidence="5" id="KW-1185">Reference proteome</keyword>
<reference evidence="4 5" key="1">
    <citation type="submission" date="2018-06" db="EMBL/GenBank/DDBJ databases">
        <title>Genome sequencing of Oceanotoga sp. sy52.</title>
        <authorList>
            <person name="Mori K."/>
        </authorList>
    </citation>
    <scope>NUCLEOTIDE SEQUENCE [LARGE SCALE GENOMIC DNA]</scope>
    <source>
        <strain evidence="5">sy52</strain>
    </source>
</reference>
<dbReference type="InterPro" id="IPR003607">
    <property type="entry name" value="HD/PDEase_dom"/>
</dbReference>
<gene>
    <name evidence="4" type="ORF">OSSY52_15560</name>
</gene>
<dbReference type="InterPro" id="IPR037522">
    <property type="entry name" value="HD_GYP_dom"/>
</dbReference>
<dbReference type="Pfam" id="PF13487">
    <property type="entry name" value="HD_5"/>
    <property type="match status" value="1"/>
</dbReference>
<keyword evidence="2" id="KW-0812">Transmembrane</keyword>
<feature type="coiled-coil region" evidence="1">
    <location>
        <begin position="255"/>
        <end position="296"/>
    </location>
</feature>
<dbReference type="EMBL" id="AP018712">
    <property type="protein sequence ID" value="BBE31415.1"/>
    <property type="molecule type" value="Genomic_DNA"/>
</dbReference>
<dbReference type="Gene3D" id="1.10.3210.10">
    <property type="entry name" value="Hypothetical protein af1432"/>
    <property type="match status" value="1"/>
</dbReference>
<protein>
    <recommendedName>
        <fullName evidence="3">HD-GYP domain-containing protein</fullName>
    </recommendedName>
</protein>
<proteinExistence type="predicted"/>
<dbReference type="PANTHER" id="PTHR45228:SF8">
    <property type="entry name" value="TWO-COMPONENT RESPONSE REGULATOR-RELATED"/>
    <property type="match status" value="1"/>
</dbReference>
<dbReference type="AlphaFoldDB" id="A0A7G1G5M0"/>